<reference evidence="2 3" key="1">
    <citation type="submission" date="2019-03" db="EMBL/GenBank/DDBJ databases">
        <title>Sequencing the genomes of 1000 actinobacteria strains.</title>
        <authorList>
            <person name="Klenk H.-P."/>
        </authorList>
    </citation>
    <scope>NUCLEOTIDE SEQUENCE [LARGE SCALE GENOMIC DNA]</scope>
    <source>
        <strain evidence="2 3">DSM 44969</strain>
    </source>
</reference>
<evidence type="ECO:0008006" key="4">
    <source>
        <dbReference type="Google" id="ProtNLM"/>
    </source>
</evidence>
<evidence type="ECO:0000313" key="3">
    <source>
        <dbReference type="Proteomes" id="UP000295560"/>
    </source>
</evidence>
<dbReference type="Proteomes" id="UP000295560">
    <property type="component" value="Unassembled WGS sequence"/>
</dbReference>
<organism evidence="2 3">
    <name type="scientific">Pseudonocardia endophytica</name>
    <dbReference type="NCBI Taxonomy" id="401976"/>
    <lineage>
        <taxon>Bacteria</taxon>
        <taxon>Bacillati</taxon>
        <taxon>Actinomycetota</taxon>
        <taxon>Actinomycetes</taxon>
        <taxon>Pseudonocardiales</taxon>
        <taxon>Pseudonocardiaceae</taxon>
        <taxon>Pseudonocardia</taxon>
    </lineage>
</organism>
<dbReference type="EMBL" id="SMFZ01000001">
    <property type="protein sequence ID" value="TCK27105.1"/>
    <property type="molecule type" value="Genomic_DNA"/>
</dbReference>
<feature type="compositionally biased region" description="Polar residues" evidence="1">
    <location>
        <begin position="131"/>
        <end position="153"/>
    </location>
</feature>
<dbReference type="AlphaFoldDB" id="A0A4R1I0Q5"/>
<sequence length="153" mass="14828">MTVEAAIAVGTLVLVAAAVIAAVASVLASIRCVDAARELARAAARGDTDVGRAAAARIAPSGARMDVRIDGDEVVVLVAADPVGLIPIEVTGRATGLMEPGVVRAVTPPVPDSPPDDAPGGAVPEEADPGTPSTSAGPGTPGSPATTVPETGP</sequence>
<feature type="compositionally biased region" description="Pro residues" evidence="1">
    <location>
        <begin position="108"/>
        <end position="117"/>
    </location>
</feature>
<proteinExistence type="predicted"/>
<comment type="caution">
    <text evidence="2">The sequence shown here is derived from an EMBL/GenBank/DDBJ whole genome shotgun (WGS) entry which is preliminary data.</text>
</comment>
<name>A0A4R1I0Q5_PSEEN</name>
<accession>A0A4R1I0Q5</accession>
<dbReference type="NCBIfam" id="NF041390">
    <property type="entry name" value="TadE_Rv3655c"/>
    <property type="match status" value="1"/>
</dbReference>
<dbReference type="RefSeq" id="WP_207908669.1">
    <property type="nucleotide sequence ID" value="NZ_SMFZ01000001.1"/>
</dbReference>
<feature type="region of interest" description="Disordered" evidence="1">
    <location>
        <begin position="103"/>
        <end position="153"/>
    </location>
</feature>
<dbReference type="InterPro" id="IPR049790">
    <property type="entry name" value="Rv3655c/TadE"/>
</dbReference>
<evidence type="ECO:0000313" key="2">
    <source>
        <dbReference type="EMBL" id="TCK27105.1"/>
    </source>
</evidence>
<evidence type="ECO:0000256" key="1">
    <source>
        <dbReference type="SAM" id="MobiDB-lite"/>
    </source>
</evidence>
<keyword evidence="3" id="KW-1185">Reference proteome</keyword>
<protein>
    <recommendedName>
        <fullName evidence="4">TadE-like protein</fullName>
    </recommendedName>
</protein>
<gene>
    <name evidence="2" type="ORF">EV378_2962</name>
</gene>